<evidence type="ECO:0000313" key="2">
    <source>
        <dbReference type="EMBL" id="BDR52783.1"/>
    </source>
</evidence>
<dbReference type="CDD" id="cd11586">
    <property type="entry name" value="VbhA_like"/>
    <property type="match status" value="1"/>
</dbReference>
<keyword evidence="3" id="KW-1185">Reference proteome</keyword>
<proteinExistence type="predicted"/>
<dbReference type="InterPro" id="IPR041535">
    <property type="entry name" value="VbhA"/>
</dbReference>
<dbReference type="Gene3D" id="1.10.8.1050">
    <property type="entry name" value="Antitoxin VbhA-like"/>
    <property type="match status" value="1"/>
</dbReference>
<feature type="domain" description="Antitoxin VbhA" evidence="1">
    <location>
        <begin position="6"/>
        <end position="55"/>
    </location>
</feature>
<gene>
    <name evidence="2" type="ORF">KIM372_06900</name>
</gene>
<evidence type="ECO:0000259" key="1">
    <source>
        <dbReference type="Pfam" id="PF18495"/>
    </source>
</evidence>
<protein>
    <recommendedName>
        <fullName evidence="1">Antitoxin VbhA domain-containing protein</fullName>
    </recommendedName>
</protein>
<name>A0ABN6SBD2_9BIFI</name>
<accession>A0ABN6SBD2</accession>
<reference evidence="2 3" key="1">
    <citation type="journal article" date="2023" name="Microbiol. Spectr.">
        <title>Symbiosis of Carpenter Bees with Uncharacterized Lactic Acid Bacteria Showing NAD Auxotrophy.</title>
        <authorList>
            <person name="Kawasaki S."/>
            <person name="Ozawa K."/>
            <person name="Mori T."/>
            <person name="Yamamoto A."/>
            <person name="Ito M."/>
            <person name="Ohkuma M."/>
            <person name="Sakamoto M."/>
            <person name="Matsutani M."/>
        </authorList>
    </citation>
    <scope>NUCLEOTIDE SEQUENCE [LARGE SCALE GENOMIC DNA]</scope>
    <source>
        <strain evidence="2 3">Kim37-2</strain>
    </source>
</reference>
<evidence type="ECO:0000313" key="3">
    <source>
        <dbReference type="Proteomes" id="UP001321766"/>
    </source>
</evidence>
<dbReference type="InterPro" id="IPR033788">
    <property type="entry name" value="VbhA-like"/>
</dbReference>
<dbReference type="Proteomes" id="UP001321766">
    <property type="component" value="Chromosome"/>
</dbReference>
<sequence length="59" mass="6641">MESGERRRRLMSAAGAIHSARMEGGDVSPQFYRDAQDFIDGRIDSHTLVSITRARYGLE</sequence>
<dbReference type="Pfam" id="PF18495">
    <property type="entry name" value="VbhA"/>
    <property type="match status" value="1"/>
</dbReference>
<organism evidence="2 3">
    <name type="scientific">Bombiscardovia nodaiensis</name>
    <dbReference type="NCBI Taxonomy" id="2932181"/>
    <lineage>
        <taxon>Bacteria</taxon>
        <taxon>Bacillati</taxon>
        <taxon>Actinomycetota</taxon>
        <taxon>Actinomycetes</taxon>
        <taxon>Bifidobacteriales</taxon>
        <taxon>Bifidobacteriaceae</taxon>
        <taxon>Bombiscardovia</taxon>
    </lineage>
</organism>
<dbReference type="EMBL" id="AP026798">
    <property type="protein sequence ID" value="BDR52783.1"/>
    <property type="molecule type" value="Genomic_DNA"/>
</dbReference>
<dbReference type="InterPro" id="IPR043038">
    <property type="entry name" value="VbhA_sf"/>
</dbReference>